<comment type="similarity">
    <text evidence="1">Belongs to the TIM50 family.</text>
</comment>
<dbReference type="InterPro" id="IPR036412">
    <property type="entry name" value="HAD-like_sf"/>
</dbReference>
<feature type="domain" description="FCP1 homology" evidence="2">
    <location>
        <begin position="3"/>
        <end position="180"/>
    </location>
</feature>
<dbReference type="PANTHER" id="PTHR12210">
    <property type="entry name" value="DULLARD PROTEIN PHOSPHATASE"/>
    <property type="match status" value="1"/>
</dbReference>
<evidence type="ECO:0000259" key="2">
    <source>
        <dbReference type="PROSITE" id="PS50969"/>
    </source>
</evidence>
<reference evidence="3" key="1">
    <citation type="submission" date="2023-03" db="EMBL/GenBank/DDBJ databases">
        <title>Massive genome expansion in bonnet fungi (Mycena s.s.) driven by repeated elements and novel gene families across ecological guilds.</title>
        <authorList>
            <consortium name="Lawrence Berkeley National Laboratory"/>
            <person name="Harder C.B."/>
            <person name="Miyauchi S."/>
            <person name="Viragh M."/>
            <person name="Kuo A."/>
            <person name="Thoen E."/>
            <person name="Andreopoulos B."/>
            <person name="Lu D."/>
            <person name="Skrede I."/>
            <person name="Drula E."/>
            <person name="Henrissat B."/>
            <person name="Morin E."/>
            <person name="Kohler A."/>
            <person name="Barry K."/>
            <person name="LaButti K."/>
            <person name="Morin E."/>
            <person name="Salamov A."/>
            <person name="Lipzen A."/>
            <person name="Mereny Z."/>
            <person name="Hegedus B."/>
            <person name="Baldrian P."/>
            <person name="Stursova M."/>
            <person name="Weitz H."/>
            <person name="Taylor A."/>
            <person name="Grigoriev I.V."/>
            <person name="Nagy L.G."/>
            <person name="Martin F."/>
            <person name="Kauserud H."/>
        </authorList>
    </citation>
    <scope>NUCLEOTIDE SEQUENCE</scope>
    <source>
        <strain evidence="3">CBHHK173m</strain>
    </source>
</reference>
<sequence length="301" mass="33376">MTAKVPRKLLILDLNGTLLLRSKHTRPARPLSGPGMRTRTVHPRPYLQPLREYIFHPSTMLWLDTMVWSSAQPHSVADMVNSCFGTQQRKFLAIWARDTLGIPPALYHQKTQTTKDLRTPWGAFPAHDARTTLLLDDSVRKAHLHPFNHVCVEEYLQETRARDLEVWEASHSRATPLSAKRLAKNAKKATSKTKVDVDVKESAPPRAATYDETLLAVVGILETLKTEADVAEWIRGGGLWGDSARPPSPSPNALAVCMDALDLAPEPWFSSTEAVKYWAAQGVHALEALQIDVAAGIHGGH</sequence>
<dbReference type="SMART" id="SM00577">
    <property type="entry name" value="CPDc"/>
    <property type="match status" value="1"/>
</dbReference>
<evidence type="ECO:0000313" key="3">
    <source>
        <dbReference type="EMBL" id="KAJ7100732.1"/>
    </source>
</evidence>
<comment type="subcellular location">
    <subcellularLocation>
        <location evidence="1">Mitochondrion inner membrane</location>
        <topology evidence="1">Single-pass membrane protein</topology>
    </subcellularLocation>
</comment>
<dbReference type="SUPFAM" id="SSF56784">
    <property type="entry name" value="HAD-like"/>
    <property type="match status" value="1"/>
</dbReference>
<keyword evidence="1" id="KW-0811">Translocation</keyword>
<name>A0AAD6UFJ8_9AGAR</name>
<dbReference type="AlphaFoldDB" id="A0AAD6UFJ8"/>
<dbReference type="GO" id="GO:0005744">
    <property type="term" value="C:TIM23 mitochondrial import inner membrane translocase complex"/>
    <property type="evidence" value="ECO:0007669"/>
    <property type="project" value="UniProtKB-UniRule"/>
</dbReference>
<dbReference type="InterPro" id="IPR050365">
    <property type="entry name" value="TIM50"/>
</dbReference>
<dbReference type="Pfam" id="PF03031">
    <property type="entry name" value="NIF"/>
    <property type="match status" value="1"/>
</dbReference>
<accession>A0AAD6UFJ8</accession>
<comment type="subunit">
    <text evidence="1">Component of the TIM23 complex.</text>
</comment>
<evidence type="ECO:0000313" key="4">
    <source>
        <dbReference type="Proteomes" id="UP001222325"/>
    </source>
</evidence>
<dbReference type="GO" id="GO:0015031">
    <property type="term" value="P:protein transport"/>
    <property type="evidence" value="ECO:0007669"/>
    <property type="project" value="UniProtKB-KW"/>
</dbReference>
<protein>
    <recommendedName>
        <fullName evidence="1">Mitochondrial import inner membrane translocase subunit TIM50</fullName>
    </recommendedName>
</protein>
<keyword evidence="1" id="KW-0813">Transport</keyword>
<keyword evidence="1" id="KW-0653">Protein transport</keyword>
<evidence type="ECO:0000256" key="1">
    <source>
        <dbReference type="RuleBase" id="RU365079"/>
    </source>
</evidence>
<keyword evidence="4" id="KW-1185">Reference proteome</keyword>
<keyword evidence="1" id="KW-0809">Transit peptide</keyword>
<dbReference type="PROSITE" id="PS50969">
    <property type="entry name" value="FCP1"/>
    <property type="match status" value="1"/>
</dbReference>
<comment type="function">
    <text evidence="1">Essential component of the TIM23 complex, a complex that mediates the translocation of transit peptide-containing proteins across the mitochondrial inner membrane.</text>
</comment>
<keyword evidence="1" id="KW-0496">Mitochondrion</keyword>
<dbReference type="InterPro" id="IPR004274">
    <property type="entry name" value="FCP1_dom"/>
</dbReference>
<dbReference type="PROSITE" id="PS01228">
    <property type="entry name" value="COF_1"/>
    <property type="match status" value="1"/>
</dbReference>
<dbReference type="Proteomes" id="UP001222325">
    <property type="component" value="Unassembled WGS sequence"/>
</dbReference>
<dbReference type="EMBL" id="JARJCN010000005">
    <property type="protein sequence ID" value="KAJ7100732.1"/>
    <property type="molecule type" value="Genomic_DNA"/>
</dbReference>
<proteinExistence type="inferred from homology"/>
<gene>
    <name evidence="3" type="ORF">B0H15DRAFT_770143</name>
</gene>
<dbReference type="InterPro" id="IPR023214">
    <property type="entry name" value="HAD_sf"/>
</dbReference>
<comment type="caution">
    <text evidence="3">The sequence shown here is derived from an EMBL/GenBank/DDBJ whole genome shotgun (WGS) entry which is preliminary data.</text>
</comment>
<organism evidence="3 4">
    <name type="scientific">Mycena belliarum</name>
    <dbReference type="NCBI Taxonomy" id="1033014"/>
    <lineage>
        <taxon>Eukaryota</taxon>
        <taxon>Fungi</taxon>
        <taxon>Dikarya</taxon>
        <taxon>Basidiomycota</taxon>
        <taxon>Agaricomycotina</taxon>
        <taxon>Agaricomycetes</taxon>
        <taxon>Agaricomycetidae</taxon>
        <taxon>Agaricales</taxon>
        <taxon>Marasmiineae</taxon>
        <taxon>Mycenaceae</taxon>
        <taxon>Mycena</taxon>
    </lineage>
</organism>
<dbReference type="Gene3D" id="3.40.50.1000">
    <property type="entry name" value="HAD superfamily/HAD-like"/>
    <property type="match status" value="1"/>
</dbReference>